<dbReference type="InterPro" id="IPR050815">
    <property type="entry name" value="TF_fung"/>
</dbReference>
<evidence type="ECO:0000313" key="7">
    <source>
        <dbReference type="EMBL" id="RDL35862.1"/>
    </source>
</evidence>
<evidence type="ECO:0000313" key="8">
    <source>
        <dbReference type="Proteomes" id="UP000254866"/>
    </source>
</evidence>
<evidence type="ECO:0000256" key="2">
    <source>
        <dbReference type="ARBA" id="ARBA00022723"/>
    </source>
</evidence>
<dbReference type="GO" id="GO:0005634">
    <property type="term" value="C:nucleus"/>
    <property type="evidence" value="ECO:0007669"/>
    <property type="project" value="UniProtKB-SubCell"/>
</dbReference>
<dbReference type="SMART" id="SM00066">
    <property type="entry name" value="GAL4"/>
    <property type="match status" value="1"/>
</dbReference>
<name>A0A370TK13_9HELO</name>
<dbReference type="GO" id="GO:0003677">
    <property type="term" value="F:DNA binding"/>
    <property type="evidence" value="ECO:0007669"/>
    <property type="project" value="InterPro"/>
</dbReference>
<accession>A0A370TK13</accession>
<evidence type="ECO:0000256" key="4">
    <source>
        <dbReference type="ARBA" id="ARBA00023163"/>
    </source>
</evidence>
<dbReference type="InterPro" id="IPR036864">
    <property type="entry name" value="Zn2-C6_fun-type_DNA-bd_sf"/>
</dbReference>
<dbReference type="InterPro" id="IPR007219">
    <property type="entry name" value="XnlR_reg_dom"/>
</dbReference>
<comment type="subcellular location">
    <subcellularLocation>
        <location evidence="1">Nucleus</location>
    </subcellularLocation>
</comment>
<dbReference type="Pfam" id="PF04082">
    <property type="entry name" value="Fungal_trans"/>
    <property type="match status" value="1"/>
</dbReference>
<gene>
    <name evidence="7" type="ORF">BP5553_06474</name>
</gene>
<evidence type="ECO:0000256" key="3">
    <source>
        <dbReference type="ARBA" id="ARBA00023015"/>
    </source>
</evidence>
<evidence type="ECO:0000259" key="6">
    <source>
        <dbReference type="PROSITE" id="PS50048"/>
    </source>
</evidence>
<reference evidence="7 8" key="1">
    <citation type="journal article" date="2018" name="IMA Fungus">
        <title>IMA Genome-F 9: Draft genome sequence of Annulohypoxylon stygium, Aspergillus mulundensis, Berkeleyomyces basicola (syn. Thielaviopsis basicola), Ceratocystis smalleyi, two Cercospora beticola strains, Coleophoma cylindrospora, Fusarium fracticaudum, Phialophora cf. hyalina, and Morchella septimelata.</title>
        <authorList>
            <person name="Wingfield B.D."/>
            <person name="Bills G.F."/>
            <person name="Dong Y."/>
            <person name="Huang W."/>
            <person name="Nel W.J."/>
            <person name="Swalarsk-Parry B.S."/>
            <person name="Vaghefi N."/>
            <person name="Wilken P.M."/>
            <person name="An Z."/>
            <person name="de Beer Z.W."/>
            <person name="De Vos L."/>
            <person name="Chen L."/>
            <person name="Duong T.A."/>
            <person name="Gao Y."/>
            <person name="Hammerbacher A."/>
            <person name="Kikkert J.R."/>
            <person name="Li Y."/>
            <person name="Li H."/>
            <person name="Li K."/>
            <person name="Li Q."/>
            <person name="Liu X."/>
            <person name="Ma X."/>
            <person name="Naidoo K."/>
            <person name="Pethybridge S.J."/>
            <person name="Sun J."/>
            <person name="Steenkamp E.T."/>
            <person name="van der Nest M.A."/>
            <person name="van Wyk S."/>
            <person name="Wingfield M.J."/>
            <person name="Xiong C."/>
            <person name="Yue Q."/>
            <person name="Zhang X."/>
        </authorList>
    </citation>
    <scope>NUCLEOTIDE SEQUENCE [LARGE SCALE GENOMIC DNA]</scope>
    <source>
        <strain evidence="7 8">BP 5553</strain>
    </source>
</reference>
<dbReference type="SUPFAM" id="SSF57701">
    <property type="entry name" value="Zn2/Cys6 DNA-binding domain"/>
    <property type="match status" value="1"/>
</dbReference>
<dbReference type="Pfam" id="PF00172">
    <property type="entry name" value="Zn_clus"/>
    <property type="match status" value="1"/>
</dbReference>
<dbReference type="OrthoDB" id="3862662at2759"/>
<dbReference type="CDD" id="cd12148">
    <property type="entry name" value="fungal_TF_MHR"/>
    <property type="match status" value="1"/>
</dbReference>
<evidence type="ECO:0000256" key="5">
    <source>
        <dbReference type="ARBA" id="ARBA00023242"/>
    </source>
</evidence>
<dbReference type="GeneID" id="43599323"/>
<dbReference type="Proteomes" id="UP000254866">
    <property type="component" value="Unassembled WGS sequence"/>
</dbReference>
<dbReference type="GO" id="GO:0006351">
    <property type="term" value="P:DNA-templated transcription"/>
    <property type="evidence" value="ECO:0007669"/>
    <property type="project" value="InterPro"/>
</dbReference>
<dbReference type="EMBL" id="NPIC01000005">
    <property type="protein sequence ID" value="RDL35862.1"/>
    <property type="molecule type" value="Genomic_DNA"/>
</dbReference>
<dbReference type="PROSITE" id="PS50048">
    <property type="entry name" value="ZN2_CY6_FUNGAL_2"/>
    <property type="match status" value="1"/>
</dbReference>
<dbReference type="GO" id="GO:0008270">
    <property type="term" value="F:zinc ion binding"/>
    <property type="evidence" value="ECO:0007669"/>
    <property type="project" value="InterPro"/>
</dbReference>
<organism evidence="7 8">
    <name type="scientific">Venustampulla echinocandica</name>
    <dbReference type="NCBI Taxonomy" id="2656787"/>
    <lineage>
        <taxon>Eukaryota</taxon>
        <taxon>Fungi</taxon>
        <taxon>Dikarya</taxon>
        <taxon>Ascomycota</taxon>
        <taxon>Pezizomycotina</taxon>
        <taxon>Leotiomycetes</taxon>
        <taxon>Helotiales</taxon>
        <taxon>Pleuroascaceae</taxon>
        <taxon>Venustampulla</taxon>
    </lineage>
</organism>
<keyword evidence="8" id="KW-1185">Reference proteome</keyword>
<comment type="caution">
    <text evidence="7">The sequence shown here is derived from an EMBL/GenBank/DDBJ whole genome shotgun (WGS) entry which is preliminary data.</text>
</comment>
<keyword evidence="4" id="KW-0804">Transcription</keyword>
<dbReference type="AlphaFoldDB" id="A0A370TK13"/>
<dbReference type="PANTHER" id="PTHR47338:SF20">
    <property type="entry name" value="ZN(II)2CYS6 TRANSCRIPTION FACTOR (EUROFUNG)"/>
    <property type="match status" value="1"/>
</dbReference>
<evidence type="ECO:0000256" key="1">
    <source>
        <dbReference type="ARBA" id="ARBA00004123"/>
    </source>
</evidence>
<keyword evidence="3" id="KW-0805">Transcription regulation</keyword>
<dbReference type="GO" id="GO:0000981">
    <property type="term" value="F:DNA-binding transcription factor activity, RNA polymerase II-specific"/>
    <property type="evidence" value="ECO:0007669"/>
    <property type="project" value="InterPro"/>
</dbReference>
<feature type="domain" description="Zn(2)-C6 fungal-type" evidence="6">
    <location>
        <begin position="30"/>
        <end position="60"/>
    </location>
</feature>
<dbReference type="Gene3D" id="4.10.240.10">
    <property type="entry name" value="Zn(2)-C6 fungal-type DNA-binding domain"/>
    <property type="match status" value="1"/>
</dbReference>
<sequence>MGPANVDLQPPKAIGTHTEGTDAPIRALQVCSHCKSIKKGCDKKLPRCSQCIKRRAVCRYSEPSSPRRYGDEIVVAVPAIEPSGSSTSWTSIPKPIPTRSNPCIQLSMLLMNSISDVMQPKGSSLPISTDAVFHSQVCNIIRADGQYVEDIVTKYFNGVHGWLPIISKTRFYDMFRSSQTAPMADFSILLLAMRLIIQHPSPDPDDDRDREILYLATKTLLAQAQSFTPSSLRLIQAGIIVAHYEQANGMVDAGYVTIGTCARMAIAIGMQNPKCSEAPLGSDSWTHDEEVLSTWWGLVICDSIIASNPRMAGRPLAWRPIRHNDYLPLEADELVSHATKLMNLEPRYFVSSTLPRIGMFGGEAQAIYLLQKVRLAINERQVNAETLMTLGRELQNLLTANMNQPTGRWCHYSPATKILIVAMYTLNRAASNATDIDHRSDCVGAIRVTLDTITRMVIDIAHAFNKECHTFDIETFPPSVADIVQCAQEHILMCQDFGNEQWIQDFEALRKMLQYFNKRWTLAGQELCLLDNAVESTMQKRQQAAFSRCT</sequence>
<keyword evidence="5" id="KW-0539">Nucleus</keyword>
<dbReference type="InterPro" id="IPR001138">
    <property type="entry name" value="Zn2Cys6_DnaBD"/>
</dbReference>
<dbReference type="CDD" id="cd00067">
    <property type="entry name" value="GAL4"/>
    <property type="match status" value="1"/>
</dbReference>
<protein>
    <recommendedName>
        <fullName evidence="6">Zn(2)-C6 fungal-type domain-containing protein</fullName>
    </recommendedName>
</protein>
<keyword evidence="2" id="KW-0479">Metal-binding</keyword>
<dbReference type="PANTHER" id="PTHR47338">
    <property type="entry name" value="ZN(II)2CYS6 TRANSCRIPTION FACTOR (EUROFUNG)-RELATED"/>
    <property type="match status" value="1"/>
</dbReference>
<dbReference type="PROSITE" id="PS00463">
    <property type="entry name" value="ZN2_CY6_FUNGAL_1"/>
    <property type="match status" value="1"/>
</dbReference>
<proteinExistence type="predicted"/>
<dbReference type="RefSeq" id="XP_031868518.1">
    <property type="nucleotide sequence ID" value="XM_032015097.1"/>
</dbReference>